<accession>A0ABY6A727</accession>
<organism evidence="2 3">
    <name type="scientific">Thalassolituus hydrocarboniclasticus</name>
    <dbReference type="NCBI Taxonomy" id="2742796"/>
    <lineage>
        <taxon>Bacteria</taxon>
        <taxon>Pseudomonadati</taxon>
        <taxon>Pseudomonadota</taxon>
        <taxon>Gammaproteobacteria</taxon>
        <taxon>Oceanospirillales</taxon>
        <taxon>Oceanospirillaceae</taxon>
        <taxon>Thalassolituus</taxon>
    </lineage>
</organism>
<feature type="transmembrane region" description="Helical" evidence="1">
    <location>
        <begin position="59"/>
        <end position="78"/>
    </location>
</feature>
<proteinExistence type="predicted"/>
<sequence length="107" mass="12272">MNTKEDYKIQILKKILNHLEDPVTLTKNSKTQSVAFLAIALITLSVPLMFFGFTEKKEYLMLLLVWISGVSTGTLVILRSGMSQWDTLKNYIDQDKMRADLESMNNK</sequence>
<keyword evidence="1" id="KW-0812">Transmembrane</keyword>
<dbReference type="Proteomes" id="UP001065322">
    <property type="component" value="Chromosome"/>
</dbReference>
<reference evidence="3" key="1">
    <citation type="submission" date="2020-06" db="EMBL/GenBank/DDBJ databases">
        <title>Thalassolituus marinus alknpb1M-1, a hydrocarbon-degrading bacterium isolated from the deep-sea overlying water using an in-situ strategy from the South China Sea basin.</title>
        <authorList>
            <person name="Dong C."/>
            <person name="Chen Y."/>
            <person name="Shao Z."/>
        </authorList>
    </citation>
    <scope>NUCLEOTIDE SEQUENCE [LARGE SCALE GENOMIC DNA]</scope>
    <source>
        <strain evidence="3">alknpb1M-1</strain>
    </source>
</reference>
<gene>
    <name evidence="2" type="ORF">HUF19_04355</name>
</gene>
<name>A0ABY6A727_9GAMM</name>
<keyword evidence="1" id="KW-0472">Membrane</keyword>
<feature type="transmembrane region" description="Helical" evidence="1">
    <location>
        <begin position="34"/>
        <end position="53"/>
    </location>
</feature>
<evidence type="ECO:0000313" key="2">
    <source>
        <dbReference type="EMBL" id="UXD86722.1"/>
    </source>
</evidence>
<keyword evidence="1" id="KW-1133">Transmembrane helix</keyword>
<dbReference type="RefSeq" id="WP_260998663.1">
    <property type="nucleotide sequence ID" value="NZ_CP054475.1"/>
</dbReference>
<evidence type="ECO:0000256" key="1">
    <source>
        <dbReference type="SAM" id="Phobius"/>
    </source>
</evidence>
<protein>
    <submittedName>
        <fullName evidence="2">Uncharacterized protein</fullName>
    </submittedName>
</protein>
<dbReference type="EMBL" id="CP054475">
    <property type="protein sequence ID" value="UXD86722.1"/>
    <property type="molecule type" value="Genomic_DNA"/>
</dbReference>
<evidence type="ECO:0000313" key="3">
    <source>
        <dbReference type="Proteomes" id="UP001065322"/>
    </source>
</evidence>
<keyword evidence="3" id="KW-1185">Reference proteome</keyword>